<dbReference type="InterPro" id="IPR003591">
    <property type="entry name" value="Leu-rich_rpt_typical-subtyp"/>
</dbReference>
<sequence>HAITSGRALGCPKVRSTSFPCPYPGGISLLHPSVGDEDVVERRTSDDLHLFLPGMDRTSLCALLTLLSCLPHASSRCPKQCSCALKIGKKVVFCSSGNLTLIPVSEMDINIHELTITAPPNSHNNLTIGRIFLKFTNLEMVRITRSGVPAIGDSSFWPGRRLKILDLSCNAISFLRESDFNGLKNLLELDLSDNEIFAAPSAPFRHLLNLKKLNLARNRLLVLVPRFFYLLTNLEELDLSGNPLGHIEPENLQDVKGLKTLKLARCRLSELHPIVYQQLPLLEELDLRDNYITSLAPAEFRHLPNLSVLQLDGNVLSSITEGTFHGHKFKLLGLSRNNLSSLSDYAFTNTSIKILDLSHNRLEYVLQDTTQPLAESLEVLNVSYNDLGNQAFAAMVHPLKMLKILQATDLLVKNLQVGIFDFGSNLKIANFSRNGLSEIPTSVLLAVDNLEEMDLTYNLFSHVSDVLLEAFSNLTLFKALHLKGNPLDCSGCLIGPLFQSLNESQFFDQNCSEDNCIRCHSPLERSGICVRAIPPHQLYCHTGVYDRQYLVYTSQVGLIVAVSIIVVIVCIILVIIIVYRRHIAHYYTHEEEQRAWKGMYENPALAPSGGVHYTDDKPTFISTPDKVDDNLDELRRPASIMR</sequence>
<keyword evidence="4" id="KW-0732">Signal</keyword>
<evidence type="ECO:0000313" key="11">
    <source>
        <dbReference type="Proteomes" id="UP000887013"/>
    </source>
</evidence>
<name>A0A8X6TED3_NEPPI</name>
<dbReference type="GO" id="GO:0005886">
    <property type="term" value="C:plasma membrane"/>
    <property type="evidence" value="ECO:0007669"/>
    <property type="project" value="TreeGrafter"/>
</dbReference>
<dbReference type="EMBL" id="BMAW01102771">
    <property type="protein sequence ID" value="GFT05863.1"/>
    <property type="molecule type" value="Genomic_DNA"/>
</dbReference>
<keyword evidence="7 9" id="KW-0472">Membrane</keyword>
<evidence type="ECO:0000256" key="3">
    <source>
        <dbReference type="ARBA" id="ARBA00022692"/>
    </source>
</evidence>
<comment type="subcellular location">
    <subcellularLocation>
        <location evidence="1">Membrane</location>
        <topology evidence="1">Single-pass membrane protein</topology>
    </subcellularLocation>
</comment>
<evidence type="ECO:0000256" key="8">
    <source>
        <dbReference type="ARBA" id="ARBA00023180"/>
    </source>
</evidence>
<evidence type="ECO:0000256" key="9">
    <source>
        <dbReference type="SAM" id="Phobius"/>
    </source>
</evidence>
<dbReference type="GO" id="GO:0038023">
    <property type="term" value="F:signaling receptor activity"/>
    <property type="evidence" value="ECO:0007669"/>
    <property type="project" value="TreeGrafter"/>
</dbReference>
<evidence type="ECO:0000313" key="10">
    <source>
        <dbReference type="EMBL" id="GFT05863.1"/>
    </source>
</evidence>
<evidence type="ECO:0000256" key="5">
    <source>
        <dbReference type="ARBA" id="ARBA00022737"/>
    </source>
</evidence>
<comment type="caution">
    <text evidence="10">The sequence shown here is derived from an EMBL/GenBank/DDBJ whole genome shotgun (WGS) entry which is preliminary data.</text>
</comment>
<reference evidence="10" key="1">
    <citation type="submission" date="2020-08" db="EMBL/GenBank/DDBJ databases">
        <title>Multicomponent nature underlies the extraordinary mechanical properties of spider dragline silk.</title>
        <authorList>
            <person name="Kono N."/>
            <person name="Nakamura H."/>
            <person name="Mori M."/>
            <person name="Yoshida Y."/>
            <person name="Ohtoshi R."/>
            <person name="Malay A.D."/>
            <person name="Moran D.A.P."/>
            <person name="Tomita M."/>
            <person name="Numata K."/>
            <person name="Arakawa K."/>
        </authorList>
    </citation>
    <scope>NUCLEOTIDE SEQUENCE</scope>
</reference>
<protein>
    <submittedName>
        <fullName evidence="10">Toll-like receptor 9</fullName>
    </submittedName>
</protein>
<dbReference type="SUPFAM" id="SSF52058">
    <property type="entry name" value="L domain-like"/>
    <property type="match status" value="2"/>
</dbReference>
<dbReference type="Pfam" id="PF13855">
    <property type="entry name" value="LRR_8"/>
    <property type="match status" value="3"/>
</dbReference>
<keyword evidence="10" id="KW-0675">Receptor</keyword>
<dbReference type="AlphaFoldDB" id="A0A8X6TED3"/>
<dbReference type="InterPro" id="IPR032675">
    <property type="entry name" value="LRR_dom_sf"/>
</dbReference>
<dbReference type="PANTHER" id="PTHR24365:SF541">
    <property type="entry name" value="PROTEIN TOLL-RELATED"/>
    <property type="match status" value="1"/>
</dbReference>
<evidence type="ECO:0000256" key="1">
    <source>
        <dbReference type="ARBA" id="ARBA00004167"/>
    </source>
</evidence>
<proteinExistence type="predicted"/>
<dbReference type="OrthoDB" id="9229163at2759"/>
<feature type="transmembrane region" description="Helical" evidence="9">
    <location>
        <begin position="556"/>
        <end position="579"/>
    </location>
</feature>
<dbReference type="Gene3D" id="3.80.10.10">
    <property type="entry name" value="Ribonuclease Inhibitor"/>
    <property type="match status" value="3"/>
</dbReference>
<dbReference type="GO" id="GO:0007165">
    <property type="term" value="P:signal transduction"/>
    <property type="evidence" value="ECO:0007669"/>
    <property type="project" value="TreeGrafter"/>
</dbReference>
<gene>
    <name evidence="10" type="primary">NCL1_25614</name>
    <name evidence="10" type="ORF">NPIL_397411</name>
</gene>
<evidence type="ECO:0000256" key="6">
    <source>
        <dbReference type="ARBA" id="ARBA00022989"/>
    </source>
</evidence>
<keyword evidence="3 9" id="KW-0812">Transmembrane</keyword>
<dbReference type="PANTHER" id="PTHR24365">
    <property type="entry name" value="TOLL-LIKE RECEPTOR"/>
    <property type="match status" value="1"/>
</dbReference>
<evidence type="ECO:0000256" key="2">
    <source>
        <dbReference type="ARBA" id="ARBA00022614"/>
    </source>
</evidence>
<keyword evidence="6 9" id="KW-1133">Transmembrane helix</keyword>
<keyword evidence="5" id="KW-0677">Repeat</keyword>
<accession>A0A8X6TED3</accession>
<keyword evidence="8" id="KW-0325">Glycoprotein</keyword>
<dbReference type="SMART" id="SM00365">
    <property type="entry name" value="LRR_SD22"/>
    <property type="match status" value="4"/>
</dbReference>
<dbReference type="Proteomes" id="UP000887013">
    <property type="component" value="Unassembled WGS sequence"/>
</dbReference>
<keyword evidence="2" id="KW-0433">Leucine-rich repeat</keyword>
<feature type="non-terminal residue" evidence="10">
    <location>
        <position position="1"/>
    </location>
</feature>
<evidence type="ECO:0000256" key="4">
    <source>
        <dbReference type="ARBA" id="ARBA00022729"/>
    </source>
</evidence>
<dbReference type="PROSITE" id="PS51450">
    <property type="entry name" value="LRR"/>
    <property type="match status" value="2"/>
</dbReference>
<dbReference type="InterPro" id="IPR001611">
    <property type="entry name" value="Leu-rich_rpt"/>
</dbReference>
<dbReference type="SMART" id="SM00369">
    <property type="entry name" value="LRR_TYP"/>
    <property type="match status" value="10"/>
</dbReference>
<organism evidence="10 11">
    <name type="scientific">Nephila pilipes</name>
    <name type="common">Giant wood spider</name>
    <name type="synonym">Nephila maculata</name>
    <dbReference type="NCBI Taxonomy" id="299642"/>
    <lineage>
        <taxon>Eukaryota</taxon>
        <taxon>Metazoa</taxon>
        <taxon>Ecdysozoa</taxon>
        <taxon>Arthropoda</taxon>
        <taxon>Chelicerata</taxon>
        <taxon>Arachnida</taxon>
        <taxon>Araneae</taxon>
        <taxon>Araneomorphae</taxon>
        <taxon>Entelegynae</taxon>
        <taxon>Araneoidea</taxon>
        <taxon>Nephilidae</taxon>
        <taxon>Nephila</taxon>
    </lineage>
</organism>
<evidence type="ECO:0000256" key="7">
    <source>
        <dbReference type="ARBA" id="ARBA00023136"/>
    </source>
</evidence>
<keyword evidence="11" id="KW-1185">Reference proteome</keyword>